<evidence type="ECO:0000313" key="7">
    <source>
        <dbReference type="EMBL" id="MBE9667635.1"/>
    </source>
</evidence>
<reference evidence="7 8" key="1">
    <citation type="submission" date="2020-10" db="EMBL/GenBank/DDBJ databases">
        <title>Mucilaginibacter mali sp. nov., isolated from rhizosphere soil of apple orchard.</title>
        <authorList>
            <person name="Lee J.-S."/>
            <person name="Kim H.S."/>
            <person name="Kim J.-S."/>
        </authorList>
    </citation>
    <scope>NUCLEOTIDE SEQUENCE [LARGE SCALE GENOMIC DNA]</scope>
    <source>
        <strain evidence="7 8">KCTC 23157</strain>
    </source>
</reference>
<dbReference type="EMBL" id="JADFFM010000002">
    <property type="protein sequence ID" value="MBE9667635.1"/>
    <property type="molecule type" value="Genomic_DNA"/>
</dbReference>
<gene>
    <name evidence="7" type="ORF">IRJ18_14775</name>
</gene>
<evidence type="ECO:0000256" key="5">
    <source>
        <dbReference type="SAM" id="Phobius"/>
    </source>
</evidence>
<dbReference type="PANTHER" id="PTHR14226:SF78">
    <property type="entry name" value="SLR0060 PROTEIN"/>
    <property type="match status" value="1"/>
</dbReference>
<dbReference type="InterPro" id="IPR002641">
    <property type="entry name" value="PNPLA_dom"/>
</dbReference>
<comment type="caution">
    <text evidence="7">The sequence shown here is derived from an EMBL/GenBank/DDBJ whole genome shotgun (WGS) entry which is preliminary data.</text>
</comment>
<dbReference type="RefSeq" id="WP_194107091.1">
    <property type="nucleotide sequence ID" value="NZ_JADFFM010000002.1"/>
</dbReference>
<dbReference type="InterPro" id="IPR050301">
    <property type="entry name" value="NTE"/>
</dbReference>
<dbReference type="PANTHER" id="PTHR14226">
    <property type="entry name" value="NEUROPATHY TARGET ESTERASE/SWISS CHEESE D.MELANOGASTER"/>
    <property type="match status" value="1"/>
</dbReference>
<evidence type="ECO:0000256" key="1">
    <source>
        <dbReference type="ARBA" id="ARBA00022801"/>
    </source>
</evidence>
<evidence type="ECO:0000256" key="3">
    <source>
        <dbReference type="ARBA" id="ARBA00023098"/>
    </source>
</evidence>
<keyword evidence="3 4" id="KW-0443">Lipid metabolism</keyword>
<name>A0ABR9XK96_9SPHI</name>
<accession>A0ABR9XK96</accession>
<feature type="transmembrane region" description="Helical" evidence="5">
    <location>
        <begin position="86"/>
        <end position="105"/>
    </location>
</feature>
<feature type="active site" description="Proton acceptor" evidence="4">
    <location>
        <position position="240"/>
    </location>
</feature>
<feature type="short sequence motif" description="DGA/G" evidence="4">
    <location>
        <begin position="240"/>
        <end position="242"/>
    </location>
</feature>
<feature type="domain" description="PNPLA" evidence="6">
    <location>
        <begin position="9"/>
        <end position="253"/>
    </location>
</feature>
<feature type="active site" description="Nucleophile" evidence="4">
    <location>
        <position position="44"/>
    </location>
</feature>
<sequence>MGSLRFGIALSGGGYRAAGFHLGTLRKVNELGLLSKVDVLSTISGGSITGAVFCMTDQPYAEFEAEMIEALSTKSVIGYALRSWEFVRTVLLALLFIVASVALSFTHWAPLAAVPIFLLIYILVRFQFRLFPAGKVIERAYDAYFYHGAKLPALSFGPKIAIGSTNLQSARPFTFSNDYMGDSFYTKAEPPVLFVNNGFPVARAVMASSCVPFAFTPVSIAPEFFADQEQTKRIDPKLVDGGVFDNQGVHKLTQEKSRFNCDIVLVSDAGNKLPFERAYNNTFTLLLRTVDVFMARIKNVQITQNIYQNASGKDIAYVSLGWGLDKLVSGFVDNMIGGKITDALTTAHRLPAAWVADPKIFRPEITAQLEANCRFADAIPLGADRLEAIRQIGTNLTCLNKTLIEDMISHSAAMTEIQLRLYCPSLF</sequence>
<keyword evidence="5" id="KW-1133">Transmembrane helix</keyword>
<evidence type="ECO:0000259" key="6">
    <source>
        <dbReference type="PROSITE" id="PS51635"/>
    </source>
</evidence>
<dbReference type="SUPFAM" id="SSF52151">
    <property type="entry name" value="FabD/lysophospholipase-like"/>
    <property type="match status" value="1"/>
</dbReference>
<keyword evidence="5" id="KW-0812">Transmembrane</keyword>
<keyword evidence="5" id="KW-0472">Membrane</keyword>
<evidence type="ECO:0000256" key="4">
    <source>
        <dbReference type="PROSITE-ProRule" id="PRU01161"/>
    </source>
</evidence>
<keyword evidence="2 4" id="KW-0442">Lipid degradation</keyword>
<evidence type="ECO:0000313" key="8">
    <source>
        <dbReference type="Proteomes" id="UP000632774"/>
    </source>
</evidence>
<protein>
    <submittedName>
        <fullName evidence="7">Patatin-like phospholipase family protein</fullName>
    </submittedName>
</protein>
<dbReference type="Pfam" id="PF01734">
    <property type="entry name" value="Patatin"/>
    <property type="match status" value="1"/>
</dbReference>
<dbReference type="Proteomes" id="UP000632774">
    <property type="component" value="Unassembled WGS sequence"/>
</dbReference>
<evidence type="ECO:0000256" key="2">
    <source>
        <dbReference type="ARBA" id="ARBA00022963"/>
    </source>
</evidence>
<dbReference type="InterPro" id="IPR016035">
    <property type="entry name" value="Acyl_Trfase/lysoPLipase"/>
</dbReference>
<dbReference type="Gene3D" id="3.40.1090.10">
    <property type="entry name" value="Cytosolic phospholipase A2 catalytic domain"/>
    <property type="match status" value="2"/>
</dbReference>
<comment type="caution">
    <text evidence="4">Lacks conserved residue(s) required for the propagation of feature annotation.</text>
</comment>
<keyword evidence="1 4" id="KW-0378">Hydrolase</keyword>
<keyword evidence="8" id="KW-1185">Reference proteome</keyword>
<dbReference type="PROSITE" id="PS51635">
    <property type="entry name" value="PNPLA"/>
    <property type="match status" value="1"/>
</dbReference>
<organism evidence="7 8">
    <name type="scientific">Mucilaginibacter boryungensis</name>
    <dbReference type="NCBI Taxonomy" id="768480"/>
    <lineage>
        <taxon>Bacteria</taxon>
        <taxon>Pseudomonadati</taxon>
        <taxon>Bacteroidota</taxon>
        <taxon>Sphingobacteriia</taxon>
        <taxon>Sphingobacteriales</taxon>
        <taxon>Sphingobacteriaceae</taxon>
        <taxon>Mucilaginibacter</taxon>
    </lineage>
</organism>
<proteinExistence type="predicted"/>